<dbReference type="InterPro" id="IPR011453">
    <property type="entry name" value="DUF1559"/>
</dbReference>
<dbReference type="InterPro" id="IPR045584">
    <property type="entry name" value="Pilin-like"/>
</dbReference>
<dbReference type="HOGENOM" id="CLU_041661_0_0_0"/>
<name>A3ZQZ8_9BACT</name>
<evidence type="ECO:0000313" key="3">
    <source>
        <dbReference type="Proteomes" id="UP000004358"/>
    </source>
</evidence>
<reference evidence="2 3" key="1">
    <citation type="submission" date="2006-02" db="EMBL/GenBank/DDBJ databases">
        <authorList>
            <person name="Amann R."/>
            <person name="Ferriera S."/>
            <person name="Johnson J."/>
            <person name="Kravitz S."/>
            <person name="Halpern A."/>
            <person name="Remington K."/>
            <person name="Beeson K."/>
            <person name="Tran B."/>
            <person name="Rogers Y.-H."/>
            <person name="Friedman R."/>
            <person name="Venter J.C."/>
        </authorList>
    </citation>
    <scope>NUCLEOTIDE SEQUENCE [LARGE SCALE GENOMIC DNA]</scope>
    <source>
        <strain evidence="2 3">DSM 3645</strain>
    </source>
</reference>
<dbReference type="PROSITE" id="PS00409">
    <property type="entry name" value="PROKAR_NTER_METHYL"/>
    <property type="match status" value="1"/>
</dbReference>
<dbReference type="eggNOG" id="COG2165">
    <property type="taxonomic scope" value="Bacteria"/>
</dbReference>
<dbReference type="STRING" id="314230.DSM3645_21007"/>
<dbReference type="Proteomes" id="UP000004358">
    <property type="component" value="Unassembled WGS sequence"/>
</dbReference>
<dbReference type="SUPFAM" id="SSF54523">
    <property type="entry name" value="Pili subunits"/>
    <property type="match status" value="1"/>
</dbReference>
<dbReference type="Pfam" id="PF07963">
    <property type="entry name" value="N_methyl"/>
    <property type="match status" value="1"/>
</dbReference>
<protein>
    <recommendedName>
        <fullName evidence="1">DUF1559 domain-containing protein</fullName>
    </recommendedName>
</protein>
<dbReference type="Pfam" id="PF07596">
    <property type="entry name" value="SBP_bac_10"/>
    <property type="match status" value="1"/>
</dbReference>
<feature type="domain" description="DUF1559" evidence="1">
    <location>
        <begin position="32"/>
        <end position="289"/>
    </location>
</feature>
<proteinExistence type="predicted"/>
<dbReference type="Gene3D" id="3.30.700.10">
    <property type="entry name" value="Glycoprotein, Type 4 Pilin"/>
    <property type="match status" value="1"/>
</dbReference>
<organism evidence="2 3">
    <name type="scientific">Blastopirellula marina DSM 3645</name>
    <dbReference type="NCBI Taxonomy" id="314230"/>
    <lineage>
        <taxon>Bacteria</taxon>
        <taxon>Pseudomonadati</taxon>
        <taxon>Planctomycetota</taxon>
        <taxon>Planctomycetia</taxon>
        <taxon>Pirellulales</taxon>
        <taxon>Pirellulaceae</taxon>
        <taxon>Blastopirellula</taxon>
    </lineage>
</organism>
<accession>A3ZQZ8</accession>
<sequence length="328" mass="35745">MKPKQTGFTLVELLVVIAIIGVLIALLLPAVQQAREAARRLTCRSQLKNFGLALHNYHDVHGVLPPGLTASANGGWSWGSMLLPFIEQSSIHDAINFKLSPSNGSNATAILNTIPIANCPSDQAPKTNDELSLPEQATTSYCASGGANMYTPNKCSGIEEGVFYHNSKRAFRDFTDGSSNSIVVGEVVWRVTPYMSGNAARNLQHYYGGQVTVPWYHNGDPCGVGSDDNTYRRTFAIIRNAGYPMNVYHAAADTYYDNAHHAFGSHHPGGAHFLFGDASVHFLSEHIDSKTDRTWWPNITDGQDDPSRFTGVYQALHVINDGNVVAIP</sequence>
<evidence type="ECO:0000313" key="2">
    <source>
        <dbReference type="EMBL" id="EAQ81091.1"/>
    </source>
</evidence>
<dbReference type="PANTHER" id="PTHR30093">
    <property type="entry name" value="GENERAL SECRETION PATHWAY PROTEIN G"/>
    <property type="match status" value="1"/>
</dbReference>
<dbReference type="EMBL" id="AANZ01000006">
    <property type="protein sequence ID" value="EAQ81091.1"/>
    <property type="molecule type" value="Genomic_DNA"/>
</dbReference>
<evidence type="ECO:0000259" key="1">
    <source>
        <dbReference type="Pfam" id="PF07596"/>
    </source>
</evidence>
<dbReference type="InterPro" id="IPR012902">
    <property type="entry name" value="N_methyl_site"/>
</dbReference>
<dbReference type="InterPro" id="IPR027558">
    <property type="entry name" value="Pre_pil_HX9DG_C"/>
</dbReference>
<gene>
    <name evidence="2" type="ORF">DSM3645_21007</name>
</gene>
<dbReference type="NCBIfam" id="TIGR04294">
    <property type="entry name" value="pre_pil_HX9DG"/>
    <property type="match status" value="1"/>
</dbReference>
<dbReference type="AlphaFoldDB" id="A3ZQZ8"/>
<comment type="caution">
    <text evidence="2">The sequence shown here is derived from an EMBL/GenBank/DDBJ whole genome shotgun (WGS) entry which is preliminary data.</text>
</comment>
<dbReference type="NCBIfam" id="TIGR02532">
    <property type="entry name" value="IV_pilin_GFxxxE"/>
    <property type="match status" value="1"/>
</dbReference>
<dbReference type="OrthoDB" id="280382at2"/>
<dbReference type="PANTHER" id="PTHR30093:SF2">
    <property type="entry name" value="TYPE II SECRETION SYSTEM PROTEIN H"/>
    <property type="match status" value="1"/>
</dbReference>
<dbReference type="RefSeq" id="WP_002652101.1">
    <property type="nucleotide sequence ID" value="NZ_CH672376.1"/>
</dbReference>